<feature type="compositionally biased region" description="Basic and acidic residues" evidence="1">
    <location>
        <begin position="1"/>
        <end position="19"/>
    </location>
</feature>
<dbReference type="PANTHER" id="PTHR38248">
    <property type="entry name" value="FUNK1 6"/>
    <property type="match status" value="1"/>
</dbReference>
<dbReference type="PANTHER" id="PTHR38248:SF2">
    <property type="entry name" value="FUNK1 11"/>
    <property type="match status" value="1"/>
</dbReference>
<feature type="compositionally biased region" description="Polar residues" evidence="1">
    <location>
        <begin position="685"/>
        <end position="694"/>
    </location>
</feature>
<feature type="compositionally biased region" description="Low complexity" evidence="1">
    <location>
        <begin position="739"/>
        <end position="751"/>
    </location>
</feature>
<evidence type="ECO:0000313" key="3">
    <source>
        <dbReference type="EMBL" id="KIM21713.1"/>
    </source>
</evidence>
<keyword evidence="4" id="KW-1185">Reference proteome</keyword>
<dbReference type="Gene3D" id="1.10.510.10">
    <property type="entry name" value="Transferase(Phosphotransferase) domain 1"/>
    <property type="match status" value="1"/>
</dbReference>
<name>A0A0C2W5K2_SERVB</name>
<dbReference type="InterPro" id="IPR040976">
    <property type="entry name" value="Pkinase_fungal"/>
</dbReference>
<gene>
    <name evidence="3" type="ORF">M408DRAFT_333323</name>
</gene>
<evidence type="ECO:0000313" key="4">
    <source>
        <dbReference type="Proteomes" id="UP000054097"/>
    </source>
</evidence>
<dbReference type="OrthoDB" id="5569250at2759"/>
<dbReference type="InterPro" id="IPR008266">
    <property type="entry name" value="Tyr_kinase_AS"/>
</dbReference>
<accession>A0A0C2W5K2</accession>
<feature type="domain" description="Fungal-type protein kinase" evidence="2">
    <location>
        <begin position="353"/>
        <end position="568"/>
    </location>
</feature>
<dbReference type="InterPro" id="IPR011009">
    <property type="entry name" value="Kinase-like_dom_sf"/>
</dbReference>
<dbReference type="Pfam" id="PF17667">
    <property type="entry name" value="Pkinase_fungal"/>
    <property type="match status" value="1"/>
</dbReference>
<reference evidence="4" key="2">
    <citation type="submission" date="2015-01" db="EMBL/GenBank/DDBJ databases">
        <title>Evolutionary Origins and Diversification of the Mycorrhizal Mutualists.</title>
        <authorList>
            <consortium name="DOE Joint Genome Institute"/>
            <consortium name="Mycorrhizal Genomics Consortium"/>
            <person name="Kohler A."/>
            <person name="Kuo A."/>
            <person name="Nagy L.G."/>
            <person name="Floudas D."/>
            <person name="Copeland A."/>
            <person name="Barry K.W."/>
            <person name="Cichocki N."/>
            <person name="Veneault-Fourrey C."/>
            <person name="LaButti K."/>
            <person name="Lindquist E.A."/>
            <person name="Lipzen A."/>
            <person name="Lundell T."/>
            <person name="Morin E."/>
            <person name="Murat C."/>
            <person name="Riley R."/>
            <person name="Ohm R."/>
            <person name="Sun H."/>
            <person name="Tunlid A."/>
            <person name="Henrissat B."/>
            <person name="Grigoriev I.V."/>
            <person name="Hibbett D.S."/>
            <person name="Martin F."/>
        </authorList>
    </citation>
    <scope>NUCLEOTIDE SEQUENCE [LARGE SCALE GENOMIC DNA]</scope>
    <source>
        <strain evidence="4">MAFF 305830</strain>
    </source>
</reference>
<evidence type="ECO:0000259" key="2">
    <source>
        <dbReference type="Pfam" id="PF17667"/>
    </source>
</evidence>
<dbReference type="Proteomes" id="UP000054097">
    <property type="component" value="Unassembled WGS sequence"/>
</dbReference>
<dbReference type="EMBL" id="KN824374">
    <property type="protein sequence ID" value="KIM21713.1"/>
    <property type="molecule type" value="Genomic_DNA"/>
</dbReference>
<protein>
    <recommendedName>
        <fullName evidence="2">Fungal-type protein kinase domain-containing protein</fullName>
    </recommendedName>
</protein>
<sequence>MEASKNQELDPNKPTDNKNGHKSSPPTRILPAAHPGKRDEVSEAVYGHSMTIIPSEAMISKLMSEEDHQVGPADLIDFPLKAGFVPDSESTKETAICCEYLNAISVFIRQKVNSQYLVQFFDTEKKVPIGHPTGTKCRPDISALKVPENQSNVDLEKFHWSHLQATGETLSSGKTEAEGLRQGAAYGGYHLQARPDLISVPGIFVKGDRFEIYNHNACQSYHTGQVEWDSFEARRLLYAWMKRIYRPHHDTTIRIDDRLETTLPTFTIDGKYQNYSILRVGAPIGRRTIVLSNPESNTVIKEQYVENGRRFEEGPIVTTIHQDGQFPGIVRIKEFESVKSGENEIVIEHGSIKRTKRRLVMEDKADLLMAVKTPRDVLMALYDVLEVTRVLWRKHKILHRDISPNNILVREKAQHLEESMRDDLGDMCFSEFLLKHQTTSTPITPSEMKRNPLRYATKVVLIDFDMAEDQTPMPTKTGDPKIRTGTPLWMARLLRANGYSKAEVISRPIPQLGDSDQVYRRFLFERLETFPSNELEVLFVKPGKLPSSFRHKLRYDAESVFWSMVWWCIQARPNGDNKGSKIKLNHWMRLTSAEDDRNSLINDFPTKSLHPEYQELETLLYNMAALLRGDYDFSQDNLRRQDEYLHEAFQRLIYQFLVDNHDQKFMNQEKDPLPREVERSIVMSNYPCSPSTQPSSSNVGSSHHSNKRKNGSESGEGGSSGSARKKPRTETGGSHRPHISSSLSSHVISPT</sequence>
<feature type="region of interest" description="Disordered" evidence="1">
    <location>
        <begin position="685"/>
        <end position="751"/>
    </location>
</feature>
<feature type="region of interest" description="Disordered" evidence="1">
    <location>
        <begin position="1"/>
        <end position="38"/>
    </location>
</feature>
<dbReference type="HOGENOM" id="CLU_021658_0_0_1"/>
<dbReference type="PROSITE" id="PS00109">
    <property type="entry name" value="PROTEIN_KINASE_TYR"/>
    <property type="match status" value="1"/>
</dbReference>
<dbReference type="AlphaFoldDB" id="A0A0C2W5K2"/>
<reference evidence="3 4" key="1">
    <citation type="submission" date="2014-04" db="EMBL/GenBank/DDBJ databases">
        <authorList>
            <consortium name="DOE Joint Genome Institute"/>
            <person name="Kuo A."/>
            <person name="Zuccaro A."/>
            <person name="Kohler A."/>
            <person name="Nagy L.G."/>
            <person name="Floudas D."/>
            <person name="Copeland A."/>
            <person name="Barry K.W."/>
            <person name="Cichocki N."/>
            <person name="Veneault-Fourrey C."/>
            <person name="LaButti K."/>
            <person name="Lindquist E.A."/>
            <person name="Lipzen A."/>
            <person name="Lundell T."/>
            <person name="Morin E."/>
            <person name="Murat C."/>
            <person name="Sun H."/>
            <person name="Tunlid A."/>
            <person name="Henrissat B."/>
            <person name="Grigoriev I.V."/>
            <person name="Hibbett D.S."/>
            <person name="Martin F."/>
            <person name="Nordberg H.P."/>
            <person name="Cantor M.N."/>
            <person name="Hua S.X."/>
        </authorList>
    </citation>
    <scope>NUCLEOTIDE SEQUENCE [LARGE SCALE GENOMIC DNA]</scope>
    <source>
        <strain evidence="3 4">MAFF 305830</strain>
    </source>
</reference>
<dbReference type="GO" id="GO:0004672">
    <property type="term" value="F:protein kinase activity"/>
    <property type="evidence" value="ECO:0007669"/>
    <property type="project" value="InterPro"/>
</dbReference>
<dbReference type="SUPFAM" id="SSF56112">
    <property type="entry name" value="Protein kinase-like (PK-like)"/>
    <property type="match status" value="1"/>
</dbReference>
<organism evidence="3 4">
    <name type="scientific">Serendipita vermifera MAFF 305830</name>
    <dbReference type="NCBI Taxonomy" id="933852"/>
    <lineage>
        <taxon>Eukaryota</taxon>
        <taxon>Fungi</taxon>
        <taxon>Dikarya</taxon>
        <taxon>Basidiomycota</taxon>
        <taxon>Agaricomycotina</taxon>
        <taxon>Agaricomycetes</taxon>
        <taxon>Sebacinales</taxon>
        <taxon>Serendipitaceae</taxon>
        <taxon>Serendipita</taxon>
    </lineage>
</organism>
<proteinExistence type="predicted"/>
<evidence type="ECO:0000256" key="1">
    <source>
        <dbReference type="SAM" id="MobiDB-lite"/>
    </source>
</evidence>